<dbReference type="GO" id="GO:0003677">
    <property type="term" value="F:DNA binding"/>
    <property type="evidence" value="ECO:0007669"/>
    <property type="project" value="UniProtKB-UniRule"/>
</dbReference>
<evidence type="ECO:0000256" key="10">
    <source>
        <dbReference type="ARBA" id="ARBA00022839"/>
    </source>
</evidence>
<sequence length="902" mass="100737">MAKQQKLAIIDAHALIHRAYHALPPMSTPEGMPTNAAYGFTAMLLKMISQLKPTHVVAAFDMKGPTFRHEEYAEYKAHRKAPADDLIPQFELVREIVRTFSIPVLEMKGFEADDIIGTVAKRFAGVMPIVIITGDNDTLQLVTDTTSVFSLKKGITDTISYTPEVVREVWGFEPKYVPDYKGLAGDASDNIKGVAGIGAKTAKDLVSQYGSLEDIIAHMAELPSRVQKRLQGNEADAFSSRKLATIHCEVPVEFNLEDAVCKEYDMTRVRTLFQKLEFRTLLARLPQSNEGMQPTLDFGKKEAIVMPDNYAIAVSDAQQEALRRQLSGADLVSFDTETDGLGGRNSLIIGMSFAIHEKDATMRAWYVPIDTEGVRLWKDFFEDPKIHKTGHNLKYDIEVLMQSGITLQGIVFDSMLASYLLRSGSRSHGLDDLAQEKLDYTPIPITDLIGSGKNQKSMREVPLEALARYACEDAEVALRLHDLFLPELRQEKLLDVLLHIELPLFPVLAHMETTGVALDRAVLKRMSTKIEQRIFEIEQQIYSAAGETFNINSPKQLRVILFERLLLPTVGIKKTQTGYSTAADELEKLQGTHPIIPLMSEYRELSKLKNTYLDALPDLIDEKTGRIYASFNQTIAATGRLSATNPNLQNIPVRTELGREIREAFVARDGYMFVQADYSQLELRIAAHMAHDSKLLFAFRAGQDIHRATASLVFGVELADVTDDMRRQAKTLNFGVLYGMGPQSFARAASVSVEEARSFIERYKKEYSGIEAFIEQTLSSARTKGYVETMFGRRKYVPELESSNPAIRAAAERATFNFPIQGTEADILKKAMITLFAIIQEKYSQVAIVLTVHDELVCEVPEKIAKEFAGIMKDTMQGVITLDAPLIVDVGIGPNWNDIAVY</sequence>
<dbReference type="SUPFAM" id="SSF56672">
    <property type="entry name" value="DNA/RNA polymerases"/>
    <property type="match status" value="1"/>
</dbReference>
<keyword evidence="4 16" id="KW-0808">Transferase</keyword>
<dbReference type="InterPro" id="IPR001098">
    <property type="entry name" value="DNA-dir_DNA_pol_A_palm_dom"/>
</dbReference>
<reference evidence="20 21" key="1">
    <citation type="journal article" date="2016" name="Nat. Commun.">
        <title>Thousands of microbial genomes shed light on interconnected biogeochemical processes in an aquifer system.</title>
        <authorList>
            <person name="Anantharaman K."/>
            <person name="Brown C.T."/>
            <person name="Hug L.A."/>
            <person name="Sharon I."/>
            <person name="Castelle C.J."/>
            <person name="Probst A.J."/>
            <person name="Thomas B.C."/>
            <person name="Singh A."/>
            <person name="Wilkins M.J."/>
            <person name="Karaoz U."/>
            <person name="Brodie E.L."/>
            <person name="Williams K.H."/>
            <person name="Hubbard S.S."/>
            <person name="Banfield J.F."/>
        </authorList>
    </citation>
    <scope>NUCLEOTIDE SEQUENCE [LARGE SCALE GENOMIC DNA]</scope>
</reference>
<dbReference type="InterPro" id="IPR002562">
    <property type="entry name" value="3'-5'_exonuclease_dom"/>
</dbReference>
<evidence type="ECO:0000256" key="5">
    <source>
        <dbReference type="ARBA" id="ARBA00022695"/>
    </source>
</evidence>
<comment type="similarity">
    <text evidence="1 16">Belongs to the DNA polymerase type-A family.</text>
</comment>
<dbReference type="GO" id="GO:0006261">
    <property type="term" value="P:DNA-templated DNA replication"/>
    <property type="evidence" value="ECO:0007669"/>
    <property type="project" value="UniProtKB-UniRule"/>
</dbReference>
<dbReference type="Gene3D" id="1.10.150.20">
    <property type="entry name" value="5' to 3' exonuclease, C-terminal subdomain"/>
    <property type="match status" value="2"/>
</dbReference>
<dbReference type="CDD" id="cd09898">
    <property type="entry name" value="H3TH_53EXO"/>
    <property type="match status" value="1"/>
</dbReference>
<dbReference type="InterPro" id="IPR018320">
    <property type="entry name" value="DNA_polymerase_1"/>
</dbReference>
<evidence type="ECO:0000256" key="15">
    <source>
        <dbReference type="NCBIfam" id="TIGR00593"/>
    </source>
</evidence>
<dbReference type="EMBL" id="MHHR01000026">
    <property type="protein sequence ID" value="OGY33879.1"/>
    <property type="molecule type" value="Genomic_DNA"/>
</dbReference>
<dbReference type="FunFam" id="1.10.150.20:FF:000003">
    <property type="entry name" value="DNA polymerase I"/>
    <property type="match status" value="1"/>
</dbReference>
<keyword evidence="11 16" id="KW-0239">DNA-directed DNA polymerase</keyword>
<dbReference type="SUPFAM" id="SSF88723">
    <property type="entry name" value="PIN domain-like"/>
    <property type="match status" value="1"/>
</dbReference>
<dbReference type="NCBIfam" id="TIGR00593">
    <property type="entry name" value="pola"/>
    <property type="match status" value="1"/>
</dbReference>
<keyword evidence="8 16" id="KW-0227">DNA damage</keyword>
<keyword evidence="13 16" id="KW-0234">DNA repair</keyword>
<dbReference type="InterPro" id="IPR036397">
    <property type="entry name" value="RNaseH_sf"/>
</dbReference>
<dbReference type="GO" id="GO:0008409">
    <property type="term" value="F:5'-3' exonuclease activity"/>
    <property type="evidence" value="ECO:0007669"/>
    <property type="project" value="UniProtKB-UniRule"/>
</dbReference>
<dbReference type="Gene3D" id="1.20.1060.10">
    <property type="entry name" value="Taq DNA Polymerase, Chain T, domain 4"/>
    <property type="match status" value="1"/>
</dbReference>
<evidence type="ECO:0000256" key="11">
    <source>
        <dbReference type="ARBA" id="ARBA00022932"/>
    </source>
</evidence>
<evidence type="ECO:0000256" key="9">
    <source>
        <dbReference type="ARBA" id="ARBA00022801"/>
    </source>
</evidence>
<comment type="function">
    <text evidence="16">In addition to polymerase activity, this DNA polymerase exhibits 3'-5' and 5'-3' exonuclease activity.</text>
</comment>
<dbReference type="InterPro" id="IPR036279">
    <property type="entry name" value="5-3_exonuclease_C_sf"/>
</dbReference>
<keyword evidence="9 16" id="KW-0378">Hydrolase</keyword>
<dbReference type="InterPro" id="IPR020046">
    <property type="entry name" value="5-3_exonucl_a-hlix_arch_N"/>
</dbReference>
<evidence type="ECO:0000256" key="8">
    <source>
        <dbReference type="ARBA" id="ARBA00022763"/>
    </source>
</evidence>
<dbReference type="Gene3D" id="3.40.50.1010">
    <property type="entry name" value="5'-nuclease"/>
    <property type="match status" value="1"/>
</dbReference>
<dbReference type="InterPro" id="IPR043502">
    <property type="entry name" value="DNA/RNA_pol_sf"/>
</dbReference>
<evidence type="ECO:0000256" key="2">
    <source>
        <dbReference type="ARBA" id="ARBA00012417"/>
    </source>
</evidence>
<evidence type="ECO:0000313" key="21">
    <source>
        <dbReference type="Proteomes" id="UP000177528"/>
    </source>
</evidence>
<keyword evidence="10 16" id="KW-0269">Exonuclease</keyword>
<evidence type="ECO:0000256" key="1">
    <source>
        <dbReference type="ARBA" id="ARBA00007705"/>
    </source>
</evidence>
<dbReference type="Pfam" id="PF02739">
    <property type="entry name" value="5_3_exonuc_N"/>
    <property type="match status" value="1"/>
</dbReference>
<dbReference type="AlphaFoldDB" id="A0A1G1X1J4"/>
<evidence type="ECO:0000256" key="7">
    <source>
        <dbReference type="ARBA" id="ARBA00022722"/>
    </source>
</evidence>
<evidence type="ECO:0000256" key="16">
    <source>
        <dbReference type="RuleBase" id="RU004460"/>
    </source>
</evidence>
<evidence type="ECO:0000256" key="12">
    <source>
        <dbReference type="ARBA" id="ARBA00023125"/>
    </source>
</evidence>
<dbReference type="InterPro" id="IPR020045">
    <property type="entry name" value="DNA_polI_H3TH"/>
</dbReference>
<evidence type="ECO:0000256" key="3">
    <source>
        <dbReference type="ARBA" id="ARBA00020311"/>
    </source>
</evidence>
<dbReference type="SMART" id="SM00482">
    <property type="entry name" value="POLAc"/>
    <property type="match status" value="1"/>
</dbReference>
<name>A0A1G1X1J4_9BACT</name>
<dbReference type="CDD" id="cd06139">
    <property type="entry name" value="DNA_polA_I_Ecoli_like_exo"/>
    <property type="match status" value="1"/>
</dbReference>
<keyword evidence="6 16" id="KW-0235">DNA replication</keyword>
<dbReference type="Pfam" id="PF00476">
    <property type="entry name" value="DNA_pol_A"/>
    <property type="match status" value="1"/>
</dbReference>
<dbReference type="FunFam" id="1.20.1060.10:FF:000001">
    <property type="entry name" value="DNA polymerase I"/>
    <property type="match status" value="1"/>
</dbReference>
<dbReference type="PANTHER" id="PTHR10133:SF27">
    <property type="entry name" value="DNA POLYMERASE NU"/>
    <property type="match status" value="1"/>
</dbReference>
<dbReference type="NCBIfam" id="NF004397">
    <property type="entry name" value="PRK05755.1"/>
    <property type="match status" value="1"/>
</dbReference>
<organism evidence="20 21">
    <name type="scientific">Candidatus Andersenbacteria bacterium RIFCSPHIGHO2_12_FULL_45_11</name>
    <dbReference type="NCBI Taxonomy" id="1797281"/>
    <lineage>
        <taxon>Bacteria</taxon>
        <taxon>Candidatus Anderseniibacteriota</taxon>
    </lineage>
</organism>
<dbReference type="InterPro" id="IPR002421">
    <property type="entry name" value="5-3_exonuclease"/>
</dbReference>
<dbReference type="SMART" id="SM00475">
    <property type="entry name" value="53EXOc"/>
    <property type="match status" value="1"/>
</dbReference>
<dbReference type="Gene3D" id="3.30.420.10">
    <property type="entry name" value="Ribonuclease H-like superfamily/Ribonuclease H"/>
    <property type="match status" value="1"/>
</dbReference>
<dbReference type="CDD" id="cd09859">
    <property type="entry name" value="PIN_53EXO"/>
    <property type="match status" value="1"/>
</dbReference>
<dbReference type="GO" id="GO:0003887">
    <property type="term" value="F:DNA-directed DNA polymerase activity"/>
    <property type="evidence" value="ECO:0007669"/>
    <property type="project" value="UniProtKB-UniRule"/>
</dbReference>
<keyword evidence="5 16" id="KW-0548">Nucleotidyltransferase</keyword>
<keyword evidence="7" id="KW-0540">Nuclease</keyword>
<evidence type="ECO:0000256" key="4">
    <source>
        <dbReference type="ARBA" id="ARBA00022679"/>
    </source>
</evidence>
<dbReference type="CDD" id="cd08637">
    <property type="entry name" value="DNA_pol_A_pol_I_C"/>
    <property type="match status" value="1"/>
</dbReference>
<feature type="domain" description="3'-5' exonuclease" evidence="17">
    <location>
        <begin position="310"/>
        <end position="489"/>
    </location>
</feature>
<evidence type="ECO:0000259" key="17">
    <source>
        <dbReference type="SMART" id="SM00474"/>
    </source>
</evidence>
<dbReference type="SUPFAM" id="SSF53098">
    <property type="entry name" value="Ribonuclease H-like"/>
    <property type="match status" value="1"/>
</dbReference>
<evidence type="ECO:0000256" key="6">
    <source>
        <dbReference type="ARBA" id="ARBA00022705"/>
    </source>
</evidence>
<dbReference type="PRINTS" id="PR00868">
    <property type="entry name" value="DNAPOLI"/>
</dbReference>
<dbReference type="InterPro" id="IPR012337">
    <property type="entry name" value="RNaseH-like_sf"/>
</dbReference>
<dbReference type="InterPro" id="IPR029060">
    <property type="entry name" value="PIN-like_dom_sf"/>
</dbReference>
<dbReference type="SMART" id="SM00279">
    <property type="entry name" value="HhH2"/>
    <property type="match status" value="1"/>
</dbReference>
<dbReference type="GO" id="GO:0008408">
    <property type="term" value="F:3'-5' exonuclease activity"/>
    <property type="evidence" value="ECO:0007669"/>
    <property type="project" value="UniProtKB-UniRule"/>
</dbReference>
<dbReference type="Pfam" id="PF01612">
    <property type="entry name" value="DNA_pol_A_exo1"/>
    <property type="match status" value="1"/>
</dbReference>
<dbReference type="FunFam" id="1.10.150.20:FF:000002">
    <property type="entry name" value="DNA polymerase I"/>
    <property type="match status" value="1"/>
</dbReference>
<feature type="domain" description="DNA-directed DNA polymerase family A palm" evidence="19">
    <location>
        <begin position="658"/>
        <end position="864"/>
    </location>
</feature>
<evidence type="ECO:0000256" key="14">
    <source>
        <dbReference type="ARBA" id="ARBA00049244"/>
    </source>
</evidence>
<dbReference type="Pfam" id="PF01367">
    <property type="entry name" value="5_3_exonuc"/>
    <property type="match status" value="1"/>
</dbReference>
<evidence type="ECO:0000313" key="20">
    <source>
        <dbReference type="EMBL" id="OGY33879.1"/>
    </source>
</evidence>
<feature type="domain" description="5'-3' exonuclease" evidence="18">
    <location>
        <begin position="5"/>
        <end position="262"/>
    </location>
</feature>
<dbReference type="InterPro" id="IPR008918">
    <property type="entry name" value="HhH2"/>
</dbReference>
<dbReference type="GO" id="GO:0006302">
    <property type="term" value="P:double-strand break repair"/>
    <property type="evidence" value="ECO:0007669"/>
    <property type="project" value="TreeGrafter"/>
</dbReference>
<dbReference type="SUPFAM" id="SSF47807">
    <property type="entry name" value="5' to 3' exonuclease, C-terminal subdomain"/>
    <property type="match status" value="1"/>
</dbReference>
<dbReference type="Gene3D" id="3.30.70.370">
    <property type="match status" value="1"/>
</dbReference>
<dbReference type="PANTHER" id="PTHR10133">
    <property type="entry name" value="DNA POLYMERASE I"/>
    <property type="match status" value="1"/>
</dbReference>
<proteinExistence type="inferred from homology"/>
<dbReference type="InterPro" id="IPR002298">
    <property type="entry name" value="DNA_polymerase_A"/>
</dbReference>
<accession>A0A1G1X1J4</accession>
<dbReference type="SMART" id="SM00474">
    <property type="entry name" value="35EXOc"/>
    <property type="match status" value="1"/>
</dbReference>
<protein>
    <recommendedName>
        <fullName evidence="3 15">DNA polymerase I</fullName>
        <ecNumber evidence="2 15">2.7.7.7</ecNumber>
    </recommendedName>
</protein>
<dbReference type="EC" id="2.7.7.7" evidence="2 15"/>
<comment type="caution">
    <text evidence="20">The sequence shown here is derived from an EMBL/GenBank/DDBJ whole genome shotgun (WGS) entry which is preliminary data.</text>
</comment>
<evidence type="ECO:0000256" key="13">
    <source>
        <dbReference type="ARBA" id="ARBA00023204"/>
    </source>
</evidence>
<comment type="catalytic activity">
    <reaction evidence="14 16">
        <text>DNA(n) + a 2'-deoxyribonucleoside 5'-triphosphate = DNA(n+1) + diphosphate</text>
        <dbReference type="Rhea" id="RHEA:22508"/>
        <dbReference type="Rhea" id="RHEA-COMP:17339"/>
        <dbReference type="Rhea" id="RHEA-COMP:17340"/>
        <dbReference type="ChEBI" id="CHEBI:33019"/>
        <dbReference type="ChEBI" id="CHEBI:61560"/>
        <dbReference type="ChEBI" id="CHEBI:173112"/>
        <dbReference type="EC" id="2.7.7.7"/>
    </reaction>
</comment>
<keyword evidence="12 16" id="KW-0238">DNA-binding</keyword>
<gene>
    <name evidence="16" type="primary">polA</name>
    <name evidence="20" type="ORF">A3D99_04040</name>
</gene>
<evidence type="ECO:0000259" key="18">
    <source>
        <dbReference type="SMART" id="SM00475"/>
    </source>
</evidence>
<evidence type="ECO:0000259" key="19">
    <source>
        <dbReference type="SMART" id="SM00482"/>
    </source>
</evidence>
<dbReference type="Proteomes" id="UP000177528">
    <property type="component" value="Unassembled WGS sequence"/>
</dbReference>